<evidence type="ECO:0000256" key="7">
    <source>
        <dbReference type="PROSITE-ProRule" id="PRU01379"/>
    </source>
</evidence>
<evidence type="ECO:0000256" key="8">
    <source>
        <dbReference type="SAM" id="SignalP"/>
    </source>
</evidence>
<feature type="chain" id="PRO_5016715459" evidence="8">
    <location>
        <begin position="20"/>
        <end position="838"/>
    </location>
</feature>
<feature type="domain" description="Peptidase M14" evidence="9">
    <location>
        <begin position="35"/>
        <end position="351"/>
    </location>
</feature>
<dbReference type="GO" id="GO:0004181">
    <property type="term" value="F:metallocarboxypeptidase activity"/>
    <property type="evidence" value="ECO:0007669"/>
    <property type="project" value="InterPro"/>
</dbReference>
<gene>
    <name evidence="10" type="ORF">NCTC11388_02191</name>
</gene>
<comment type="cofactor">
    <cofactor evidence="1">
        <name>Zn(2+)</name>
        <dbReference type="ChEBI" id="CHEBI:29105"/>
    </cofactor>
</comment>
<dbReference type="CDD" id="cd06238">
    <property type="entry name" value="M14-like"/>
    <property type="match status" value="1"/>
</dbReference>
<proteinExistence type="inferred from homology"/>
<keyword evidence="5" id="KW-0862">Zinc</keyword>
<keyword evidence="4" id="KW-0378">Hydrolase</keyword>
<dbReference type="GO" id="GO:0006508">
    <property type="term" value="P:proteolysis"/>
    <property type="evidence" value="ECO:0007669"/>
    <property type="project" value="UniProtKB-KW"/>
</dbReference>
<accession>A0A380C4F2</accession>
<reference evidence="10 11" key="1">
    <citation type="submission" date="2018-06" db="EMBL/GenBank/DDBJ databases">
        <authorList>
            <consortium name="Pathogen Informatics"/>
            <person name="Doyle S."/>
        </authorList>
    </citation>
    <scope>NUCLEOTIDE SEQUENCE [LARGE SCALE GENOMIC DNA]</scope>
    <source>
        <strain evidence="10 11">NCTC11388</strain>
    </source>
</reference>
<keyword evidence="6" id="KW-0482">Metalloprotease</keyword>
<evidence type="ECO:0000256" key="1">
    <source>
        <dbReference type="ARBA" id="ARBA00001947"/>
    </source>
</evidence>
<dbReference type="PANTHER" id="PTHR11705:SF143">
    <property type="entry name" value="SLL0236 PROTEIN"/>
    <property type="match status" value="1"/>
</dbReference>
<feature type="signal peptide" evidence="8">
    <location>
        <begin position="1"/>
        <end position="19"/>
    </location>
</feature>
<evidence type="ECO:0000259" key="9">
    <source>
        <dbReference type="PROSITE" id="PS52035"/>
    </source>
</evidence>
<dbReference type="EMBL" id="UGYW01000002">
    <property type="protein sequence ID" value="SUJ12086.1"/>
    <property type="molecule type" value="Genomic_DNA"/>
</dbReference>
<evidence type="ECO:0000256" key="5">
    <source>
        <dbReference type="ARBA" id="ARBA00022833"/>
    </source>
</evidence>
<keyword evidence="8" id="KW-0732">Signal</keyword>
<dbReference type="GO" id="GO:0008270">
    <property type="term" value="F:zinc ion binding"/>
    <property type="evidence" value="ECO:0007669"/>
    <property type="project" value="InterPro"/>
</dbReference>
<feature type="active site" description="Proton donor/acceptor" evidence="7">
    <location>
        <position position="327"/>
    </location>
</feature>
<organism evidence="10 11">
    <name type="scientific">Sphingobacterium spiritivorum</name>
    <name type="common">Flavobacterium spiritivorum</name>
    <dbReference type="NCBI Taxonomy" id="258"/>
    <lineage>
        <taxon>Bacteria</taxon>
        <taxon>Pseudomonadati</taxon>
        <taxon>Bacteroidota</taxon>
        <taxon>Sphingobacteriia</taxon>
        <taxon>Sphingobacteriales</taxon>
        <taxon>Sphingobacteriaceae</taxon>
        <taxon>Sphingobacterium</taxon>
    </lineage>
</organism>
<evidence type="ECO:0000256" key="2">
    <source>
        <dbReference type="ARBA" id="ARBA00005988"/>
    </source>
</evidence>
<dbReference type="RefSeq" id="WP_115170119.1">
    <property type="nucleotide sequence ID" value="NZ_UGYW01000002.1"/>
</dbReference>
<dbReference type="Pfam" id="PF00246">
    <property type="entry name" value="Peptidase_M14"/>
    <property type="match status" value="1"/>
</dbReference>
<keyword evidence="3" id="KW-0645">Protease</keyword>
<dbReference type="InterPro" id="IPR029062">
    <property type="entry name" value="Class_I_gatase-like"/>
</dbReference>
<dbReference type="Gene3D" id="3.40.630.10">
    <property type="entry name" value="Zn peptidases"/>
    <property type="match status" value="1"/>
</dbReference>
<dbReference type="SMART" id="SM00631">
    <property type="entry name" value="Zn_pept"/>
    <property type="match status" value="1"/>
</dbReference>
<sequence>MKIRFLFFLLLCTTVTGWAQLKSPAEFLGYPVGTKLTPHWKLISYYKHVAEQSPKTVRMQQYGTTNEGRPLYVAFISSESNINRLEEIRQNNLRLANSLNDGKQANEQTPPIIWMSNNVHGNESSSAEASLLTLYDLVNPANQKAQQWLEKTVIVIDPCLNPDGTDRYVNWYNSVVGDQLNARRDAREHHEPWPGGRPNHYYFDLNRDWAWQTQVESQQRVAFYNKWLPQVHVDFHEQGINNPYFFPPAAEPLHEVITPWQRAFQETIGRFNARYFDEKGWLYFTKERFDLFYPSYGDTYPTYSGSIGMTYEQAGNGSAGLGVVTDELDTLTLVDRAIHHHASGINIVQVSAEHAPKLIKEFRDFYNQAVSGKLSSYQSYVIKYEDKHAAKLNALRTFLKNNDIQTYTAKGSFKGYNYTTAKEESYSCAEKDLVIPANQPKAALIRVLFEPHAKLNDSVTYDITAWAMPYVYGLEAYASKSPVALGKPYESDSIRNQLSATMGYAMKWNGFAVAQITSELLKKGYAVKYSEEPFTIGNEVFPSGSVVILKKGNEKFANTIAQELTVLGDRYQIRIHSLQSSYVDKGRDFGSPSVVKIKAPKVAMFTGEGTSSINSGEIWHYFDRQLKYPITLINVGDYDRTDWSKVDVLILPSGKYPFLKDKAQSEQFTKWIQAGGKVIAMQTAVDQLSSQSWSSMKLVKKDTILPTTPKTTVKYGDRERNALTNYTAGAIFRLTIDPTHPLMFGYESYYTLKQDDKIYQFAGNDKGWNVGYIGENARTSGFVGEKLTKYLKNGVVFAVQSVGKGSVTYLTDDIIFRNFWENGKLMMANATFFVGNAQ</sequence>
<protein>
    <submittedName>
        <fullName evidence="10">Zinc carboxypeptidase</fullName>
    </submittedName>
</protein>
<dbReference type="SUPFAM" id="SSF52317">
    <property type="entry name" value="Class I glutamine amidotransferase-like"/>
    <property type="match status" value="1"/>
</dbReference>
<evidence type="ECO:0000313" key="10">
    <source>
        <dbReference type="EMBL" id="SUJ12086.1"/>
    </source>
</evidence>
<dbReference type="PROSITE" id="PS52035">
    <property type="entry name" value="PEPTIDASE_M14"/>
    <property type="match status" value="1"/>
</dbReference>
<evidence type="ECO:0000313" key="11">
    <source>
        <dbReference type="Proteomes" id="UP000254893"/>
    </source>
</evidence>
<dbReference type="Proteomes" id="UP000254893">
    <property type="component" value="Unassembled WGS sequence"/>
</dbReference>
<keyword evidence="10" id="KW-0121">Carboxypeptidase</keyword>
<dbReference type="PANTHER" id="PTHR11705">
    <property type="entry name" value="PROTEASE FAMILY M14 CARBOXYPEPTIDASE A,B"/>
    <property type="match status" value="1"/>
</dbReference>
<dbReference type="GO" id="GO:0005615">
    <property type="term" value="C:extracellular space"/>
    <property type="evidence" value="ECO:0007669"/>
    <property type="project" value="TreeGrafter"/>
</dbReference>
<evidence type="ECO:0000256" key="4">
    <source>
        <dbReference type="ARBA" id="ARBA00022801"/>
    </source>
</evidence>
<comment type="similarity">
    <text evidence="2 7">Belongs to the peptidase M14 family.</text>
</comment>
<evidence type="ECO:0000256" key="6">
    <source>
        <dbReference type="ARBA" id="ARBA00023049"/>
    </source>
</evidence>
<dbReference type="SUPFAM" id="SSF53187">
    <property type="entry name" value="Zn-dependent exopeptidases"/>
    <property type="match status" value="1"/>
</dbReference>
<dbReference type="InterPro" id="IPR000834">
    <property type="entry name" value="Peptidase_M14"/>
</dbReference>
<dbReference type="AlphaFoldDB" id="A0A380C4F2"/>
<name>A0A380C4F2_SPHSI</name>
<evidence type="ECO:0000256" key="3">
    <source>
        <dbReference type="ARBA" id="ARBA00022670"/>
    </source>
</evidence>